<keyword evidence="2" id="KW-1185">Reference proteome</keyword>
<reference evidence="1 2" key="1">
    <citation type="submission" date="2023-07" db="EMBL/GenBank/DDBJ databases">
        <title>Genomic Encyclopedia of Type Strains, Phase IV (KMG-IV): sequencing the most valuable type-strain genomes for metagenomic binning, comparative biology and taxonomic classification.</title>
        <authorList>
            <person name="Goeker M."/>
        </authorList>
    </citation>
    <scope>NUCLEOTIDE SEQUENCE [LARGE SCALE GENOMIC DNA]</scope>
    <source>
        <strain evidence="1 2">DSM 1112</strain>
    </source>
</reference>
<comment type="caution">
    <text evidence="1">The sequence shown here is derived from an EMBL/GenBank/DDBJ whole genome shotgun (WGS) entry which is preliminary data.</text>
</comment>
<evidence type="ECO:0000313" key="1">
    <source>
        <dbReference type="EMBL" id="MDQ0323975.1"/>
    </source>
</evidence>
<protein>
    <recommendedName>
        <fullName evidence="3">Dehydrogenase</fullName>
    </recommendedName>
</protein>
<gene>
    <name evidence="1" type="ORF">QO002_006182</name>
</gene>
<organism evidence="1 2">
    <name type="scientific">Pararhizobium capsulatum DSM 1112</name>
    <dbReference type="NCBI Taxonomy" id="1121113"/>
    <lineage>
        <taxon>Bacteria</taxon>
        <taxon>Pseudomonadati</taxon>
        <taxon>Pseudomonadota</taxon>
        <taxon>Alphaproteobacteria</taxon>
        <taxon>Hyphomicrobiales</taxon>
        <taxon>Rhizobiaceae</taxon>
        <taxon>Rhizobium/Agrobacterium group</taxon>
        <taxon>Pararhizobium</taxon>
    </lineage>
</organism>
<sequence>MRPKTMSVETHEVIYSGPVDEVSAAIAEHNGDFRETVRSLLLRERTLLERLSFAEGCMGRGFTRGWKPSEQVEEPCDTQEA</sequence>
<proteinExistence type="predicted"/>
<evidence type="ECO:0000313" key="2">
    <source>
        <dbReference type="Proteomes" id="UP001230207"/>
    </source>
</evidence>
<name>A0ABU0C2S4_9HYPH</name>
<dbReference type="EMBL" id="JAUSVF010000006">
    <property type="protein sequence ID" value="MDQ0323975.1"/>
    <property type="molecule type" value="Genomic_DNA"/>
</dbReference>
<evidence type="ECO:0008006" key="3">
    <source>
        <dbReference type="Google" id="ProtNLM"/>
    </source>
</evidence>
<dbReference type="Proteomes" id="UP001230207">
    <property type="component" value="Unassembled WGS sequence"/>
</dbReference>
<accession>A0ABU0C2S4</accession>